<dbReference type="CDD" id="cd03250">
    <property type="entry name" value="ABCC_MRP_domain1"/>
    <property type="match status" value="1"/>
</dbReference>
<evidence type="ECO:0000259" key="13">
    <source>
        <dbReference type="PROSITE" id="PS50929"/>
    </source>
</evidence>
<organism evidence="14 15">
    <name type="scientific">Colletotrichum musicola</name>
    <dbReference type="NCBI Taxonomy" id="2175873"/>
    <lineage>
        <taxon>Eukaryota</taxon>
        <taxon>Fungi</taxon>
        <taxon>Dikarya</taxon>
        <taxon>Ascomycota</taxon>
        <taxon>Pezizomycotina</taxon>
        <taxon>Sordariomycetes</taxon>
        <taxon>Hypocreomycetidae</taxon>
        <taxon>Glomerellales</taxon>
        <taxon>Glomerellaceae</taxon>
        <taxon>Colletotrichum</taxon>
        <taxon>Colletotrichum orchidearum species complex</taxon>
    </lineage>
</organism>
<feature type="domain" description="ABC transporter" evidence="12">
    <location>
        <begin position="1244"/>
        <end position="1487"/>
    </location>
</feature>
<reference evidence="14" key="1">
    <citation type="journal article" date="2020" name="Phytopathology">
        <title>Genome Sequence Resources of Colletotrichum truncatum, C. plurivorum, C. musicola, and C. sojae: Four Species Pathogenic to Soybean (Glycine max).</title>
        <authorList>
            <person name="Rogerio F."/>
            <person name="Boufleur T.R."/>
            <person name="Ciampi-Guillardi M."/>
            <person name="Sukno S.A."/>
            <person name="Thon M.R."/>
            <person name="Massola Junior N.S."/>
            <person name="Baroncelli R."/>
        </authorList>
    </citation>
    <scope>NUCLEOTIDE SEQUENCE</scope>
    <source>
        <strain evidence="14">LFN0074</strain>
    </source>
</reference>
<dbReference type="PANTHER" id="PTHR24223">
    <property type="entry name" value="ATP-BINDING CASSETTE SUB-FAMILY C"/>
    <property type="match status" value="1"/>
</dbReference>
<dbReference type="CDD" id="cd18604">
    <property type="entry name" value="ABC_6TM_VMR1_D2_like"/>
    <property type="match status" value="1"/>
</dbReference>
<evidence type="ECO:0000256" key="2">
    <source>
        <dbReference type="ARBA" id="ARBA00009726"/>
    </source>
</evidence>
<evidence type="ECO:0000256" key="4">
    <source>
        <dbReference type="ARBA" id="ARBA00022692"/>
    </source>
</evidence>
<dbReference type="Pfam" id="PF00664">
    <property type="entry name" value="ABC_membrane"/>
    <property type="match status" value="2"/>
</dbReference>
<feature type="transmembrane region" description="Helical" evidence="11">
    <location>
        <begin position="256"/>
        <end position="280"/>
    </location>
</feature>
<evidence type="ECO:0000313" key="14">
    <source>
        <dbReference type="EMBL" id="KAF6828811.1"/>
    </source>
</evidence>
<dbReference type="GO" id="GO:0016020">
    <property type="term" value="C:membrane"/>
    <property type="evidence" value="ECO:0007669"/>
    <property type="project" value="UniProtKB-SubCell"/>
</dbReference>
<dbReference type="SMART" id="SM00382">
    <property type="entry name" value="AAA"/>
    <property type="match status" value="2"/>
</dbReference>
<feature type="transmembrane region" description="Helical" evidence="11">
    <location>
        <begin position="1045"/>
        <end position="1067"/>
    </location>
</feature>
<feature type="transmembrane region" description="Helical" evidence="11">
    <location>
        <begin position="50"/>
        <end position="73"/>
    </location>
</feature>
<gene>
    <name evidence="14" type="ORF">CMUS01_08421</name>
</gene>
<evidence type="ECO:0000256" key="9">
    <source>
        <dbReference type="ARBA" id="ARBA00023136"/>
    </source>
</evidence>
<keyword evidence="4 11" id="KW-0812">Transmembrane</keyword>
<evidence type="ECO:0000256" key="6">
    <source>
        <dbReference type="ARBA" id="ARBA00022741"/>
    </source>
</evidence>
<feature type="transmembrane region" description="Helical" evidence="11">
    <location>
        <begin position="416"/>
        <end position="436"/>
    </location>
</feature>
<dbReference type="FunFam" id="3.40.50.300:FF:000610">
    <property type="entry name" value="Multidrug resistance-associated ABC transporter"/>
    <property type="match status" value="1"/>
</dbReference>
<keyword evidence="6" id="KW-0547">Nucleotide-binding</keyword>
<dbReference type="PROSITE" id="PS50929">
    <property type="entry name" value="ABC_TM1F"/>
    <property type="match status" value="2"/>
</dbReference>
<feature type="transmembrane region" description="Helical" evidence="11">
    <location>
        <begin position="392"/>
        <end position="410"/>
    </location>
</feature>
<dbReference type="InterPro" id="IPR003439">
    <property type="entry name" value="ABC_transporter-like_ATP-bd"/>
</dbReference>
<proteinExistence type="inferred from homology"/>
<keyword evidence="5" id="KW-0677">Repeat</keyword>
<dbReference type="PANTHER" id="PTHR24223:SF456">
    <property type="entry name" value="MULTIDRUG RESISTANCE-ASSOCIATED PROTEIN LETHAL(2)03659"/>
    <property type="match status" value="1"/>
</dbReference>
<evidence type="ECO:0000256" key="3">
    <source>
        <dbReference type="ARBA" id="ARBA00022448"/>
    </source>
</evidence>
<dbReference type="OrthoDB" id="6500128at2759"/>
<dbReference type="GO" id="GO:0005737">
    <property type="term" value="C:cytoplasm"/>
    <property type="evidence" value="ECO:0007669"/>
    <property type="project" value="UniProtKB-ARBA"/>
</dbReference>
<dbReference type="InterPro" id="IPR036640">
    <property type="entry name" value="ABC1_TM_sf"/>
</dbReference>
<dbReference type="Pfam" id="PF00005">
    <property type="entry name" value="ABC_tran"/>
    <property type="match status" value="2"/>
</dbReference>
<evidence type="ECO:0000313" key="15">
    <source>
        <dbReference type="Proteomes" id="UP000639643"/>
    </source>
</evidence>
<dbReference type="Gene3D" id="1.20.1560.10">
    <property type="entry name" value="ABC transporter type 1, transmembrane domain"/>
    <property type="match status" value="2"/>
</dbReference>
<feature type="domain" description="ABC transporter" evidence="12">
    <location>
        <begin position="586"/>
        <end position="834"/>
    </location>
</feature>
<comment type="subcellular location">
    <subcellularLocation>
        <location evidence="1">Membrane</location>
        <topology evidence="1">Multi-pass membrane protein</topology>
    </subcellularLocation>
</comment>
<evidence type="ECO:0000256" key="10">
    <source>
        <dbReference type="SAM" id="MobiDB-lite"/>
    </source>
</evidence>
<dbReference type="EMBL" id="WIGM01000327">
    <property type="protein sequence ID" value="KAF6828811.1"/>
    <property type="molecule type" value="Genomic_DNA"/>
</dbReference>
<dbReference type="CDD" id="cd18596">
    <property type="entry name" value="ABC_6TM_VMR1_D1_like"/>
    <property type="match status" value="1"/>
</dbReference>
<comment type="similarity">
    <text evidence="2">Belongs to the ABC transporter superfamily. ABCC family. Conjugate transporter (TC 3.A.1.208) subfamily.</text>
</comment>
<feature type="transmembrane region" description="Helical" evidence="11">
    <location>
        <begin position="1155"/>
        <end position="1174"/>
    </location>
</feature>
<feature type="compositionally biased region" description="Polar residues" evidence="10">
    <location>
        <begin position="818"/>
        <end position="830"/>
    </location>
</feature>
<keyword evidence="8 11" id="KW-1133">Transmembrane helix</keyword>
<accession>A0A8H6NDQ7</accession>
<protein>
    <submittedName>
        <fullName evidence="14">ABC transporter</fullName>
    </submittedName>
</protein>
<feature type="transmembrane region" description="Helical" evidence="11">
    <location>
        <begin position="1073"/>
        <end position="1090"/>
    </location>
</feature>
<feature type="transmembrane region" description="Helical" evidence="11">
    <location>
        <begin position="966"/>
        <end position="989"/>
    </location>
</feature>
<feature type="transmembrane region" description="Helical" evidence="11">
    <location>
        <begin position="495"/>
        <end position="524"/>
    </location>
</feature>
<dbReference type="InterPro" id="IPR027417">
    <property type="entry name" value="P-loop_NTPase"/>
</dbReference>
<feature type="region of interest" description="Disordered" evidence="10">
    <location>
        <begin position="1355"/>
        <end position="1374"/>
    </location>
</feature>
<feature type="region of interest" description="Disordered" evidence="10">
    <location>
        <begin position="814"/>
        <end position="864"/>
    </location>
</feature>
<dbReference type="PROSITE" id="PS50893">
    <property type="entry name" value="ABC_TRANSPORTER_2"/>
    <property type="match status" value="2"/>
</dbReference>
<evidence type="ECO:0000256" key="8">
    <source>
        <dbReference type="ARBA" id="ARBA00022989"/>
    </source>
</evidence>
<dbReference type="Proteomes" id="UP000639643">
    <property type="component" value="Unassembled WGS sequence"/>
</dbReference>
<dbReference type="Gene3D" id="3.40.50.300">
    <property type="entry name" value="P-loop containing nucleotide triphosphate hydrolases"/>
    <property type="match status" value="2"/>
</dbReference>
<evidence type="ECO:0000259" key="12">
    <source>
        <dbReference type="PROSITE" id="PS50893"/>
    </source>
</evidence>
<dbReference type="InterPro" id="IPR050173">
    <property type="entry name" value="ABC_transporter_C-like"/>
</dbReference>
<dbReference type="SUPFAM" id="SSF52540">
    <property type="entry name" value="P-loop containing nucleoside triphosphate hydrolases"/>
    <property type="match status" value="2"/>
</dbReference>
<keyword evidence="7" id="KW-0067">ATP-binding</keyword>
<feature type="domain" description="ABC transmembrane type-1" evidence="13">
    <location>
        <begin position="946"/>
        <end position="1208"/>
    </location>
</feature>
<feature type="transmembrane region" description="Helical" evidence="11">
    <location>
        <begin position="120"/>
        <end position="139"/>
    </location>
</feature>
<feature type="domain" description="ABC transmembrane type-1" evidence="13">
    <location>
        <begin position="262"/>
        <end position="559"/>
    </location>
</feature>
<dbReference type="InterPro" id="IPR003593">
    <property type="entry name" value="AAA+_ATPase"/>
</dbReference>
<dbReference type="GO" id="GO:0140359">
    <property type="term" value="F:ABC-type transporter activity"/>
    <property type="evidence" value="ECO:0007669"/>
    <property type="project" value="InterPro"/>
</dbReference>
<evidence type="ECO:0000256" key="5">
    <source>
        <dbReference type="ARBA" id="ARBA00022737"/>
    </source>
</evidence>
<comment type="caution">
    <text evidence="14">The sequence shown here is derived from an EMBL/GenBank/DDBJ whole genome shotgun (WGS) entry which is preliminary data.</text>
</comment>
<evidence type="ECO:0000256" key="11">
    <source>
        <dbReference type="SAM" id="Phobius"/>
    </source>
</evidence>
<dbReference type="InterPro" id="IPR011527">
    <property type="entry name" value="ABC1_TM_dom"/>
</dbReference>
<feature type="transmembrane region" description="Helical" evidence="11">
    <location>
        <begin position="85"/>
        <end position="108"/>
    </location>
</feature>
<keyword evidence="9 11" id="KW-0472">Membrane</keyword>
<dbReference type="CDD" id="cd03244">
    <property type="entry name" value="ABCC_MRP_domain2"/>
    <property type="match status" value="1"/>
</dbReference>
<feature type="compositionally biased region" description="Basic and acidic residues" evidence="10">
    <location>
        <begin position="832"/>
        <end position="847"/>
    </location>
</feature>
<feature type="compositionally biased region" description="Polar residues" evidence="10">
    <location>
        <begin position="1355"/>
        <end position="1372"/>
    </location>
</feature>
<sequence>MALTIAGIASSVAVYSVFRQLQSGKPRDRFYEDVDGCATPETLASFSSKAIKTVVLLLSAIGTGISIGTLVWSSTHVVQSNQRRSILFGNAVAWVLILIQSLCITVQYSTTKSYNLGTGLAASTCFLVVSQVPHMIYLATNDNGHHHTTTISQYIGNGTAALLMIASSTIPRRPDVLFHGNSVDRQWTVSLLGRLTWTWIQPLLRRASVHYDIDVGDVPCPDARLRSQQLKKKWDRLEKGPSLFVSLWTVYKGKLALLWAITLVRCATSILPFWFMLRVLNILEDKKPSTSSVELFTLIVGMAVSNLLDSWIEGWAYWYSLSDLALPIRSQMSGLIFDKTLRRKNIRGVGSEDVPTEGRTAPAHEAALLQSHQSIVNLVGIDTERLSYFFQYHFLILNGVIKLVIFSVFLLKLLGWTPFIAGIAAWVITLPPNTWFSRKVLAQSQSLMRHRDTKLSRVNEMLLGMRQIKFSALEAQWEKRILALRETELKTLWRFFLADTGLFACWVVSPILLAVASLVAYVLVNGSLLPSVAFVSVGILNSLETTLGSLPELFTLALDSLVSLRRINIYLNETERPDILADGPSITFERASVSWPVDDGAKKQDRFVLGELSLSFPKAVLSVISGKVGTGKTLLLLAILGEADLLSGSIRVPKRQSFEHAAPYSEEWVVPGSVAYISQAPWLENASLRNNILFGLALDKARYDKVVEACAFREDLAALPDGDSTELGANGVNLSGGQKWRVTLARAVYSRAEILLMEDIFSAVDSHVGAWILDRCLAGELCDGRTRILVTHHVDLVLPETSFVVELGEASLEYSGPPRNNSRKGSQGQSRLADHAPRPEIRNKSHAEAPPGVAGGSQPSESLLRTPTKFIQEETRQKGAVKGSVCMTYVKCSGGLQLWAAGVAVYLAYQAGIIGRAWWLRTWTGEAKTDASNVSLLGHSTYDSHFATQRLISQAIKQSPPADTDVFFYVKVYVAISLGTAIISILRYISSYFLAVRASRTLFQKMLFAVVRAPMRWLDTVPTGRILNRFTADFNIIDERMAMTWSLFLSNLLRMIGICVASCFASVYLVPPAVILLGVGVVAGNSYLVVSRPLKRLESNAKSPVFELFNTTLAGLSTIRAFRKTHAYLSRMHHNLDAWAMTTFYISLANRWMSFRIALIAAVFSIAVGVVIVVNPVDAALAGLALSFILDFSESLRWMVRCYGDMELEMNSMERAVEYMSIETEPLEGVKLPLVWPTSGRVELKDLEVGYAPELPPVLSNLSLRIGHGERIGVVGRTGAGKSSLTLALFRFLEARSGSIEIDGLDISKLRLTDLRSRISIIPQHPVLFAGTLRSNLDPFDDYTDNQLHETLSRVHLTSPQHSRQTQPSGDDNSFFHDLSSPISDAGGNFSHGQRQLICIAHALLSYSKIIILDEATSAIDVATDTLIQHSIRDWFADRTLIVVAHRLSTVSDFDKILVLDNGRMVEFGTPRDLWKRKGAFRGMCDSTGEREKLQQSIGGSAVDCVG</sequence>
<evidence type="ECO:0000256" key="7">
    <source>
        <dbReference type="ARBA" id="ARBA00022840"/>
    </source>
</evidence>
<keyword evidence="15" id="KW-1185">Reference proteome</keyword>
<dbReference type="GO" id="GO:0005524">
    <property type="term" value="F:ATP binding"/>
    <property type="evidence" value="ECO:0007669"/>
    <property type="project" value="UniProtKB-KW"/>
</dbReference>
<evidence type="ECO:0000256" key="1">
    <source>
        <dbReference type="ARBA" id="ARBA00004141"/>
    </source>
</evidence>
<dbReference type="SUPFAM" id="SSF90123">
    <property type="entry name" value="ABC transporter transmembrane region"/>
    <property type="match status" value="2"/>
</dbReference>
<dbReference type="GO" id="GO:0016887">
    <property type="term" value="F:ATP hydrolysis activity"/>
    <property type="evidence" value="ECO:0007669"/>
    <property type="project" value="InterPro"/>
</dbReference>
<dbReference type="FunFam" id="1.20.1560.10:FF:000013">
    <property type="entry name" value="ABC transporter C family member 2"/>
    <property type="match status" value="1"/>
</dbReference>
<name>A0A8H6NDQ7_9PEZI</name>
<keyword evidence="3" id="KW-0813">Transport</keyword>